<dbReference type="OrthoDB" id="425681at2759"/>
<evidence type="ECO:0000256" key="1">
    <source>
        <dbReference type="SAM" id="MobiDB-lite"/>
    </source>
</evidence>
<proteinExistence type="predicted"/>
<evidence type="ECO:0000313" key="3">
    <source>
        <dbReference type="Proteomes" id="UP000792457"/>
    </source>
</evidence>
<gene>
    <name evidence="2" type="ORF">J437_LFUL019225</name>
</gene>
<dbReference type="EMBL" id="KZ308493">
    <property type="protein sequence ID" value="KAG8230518.1"/>
    <property type="molecule type" value="Genomic_DNA"/>
</dbReference>
<dbReference type="AlphaFoldDB" id="A0A8K0KDS1"/>
<dbReference type="Proteomes" id="UP000792457">
    <property type="component" value="Unassembled WGS sequence"/>
</dbReference>
<sequence length="135" mass="15481">MERREGKELFGEKALGRWKEYIEELYVKEKTEGTEIEEEEVNECSMGYRILESEVRQALKEIKRGKAQGVDELPTELMKNLNDKGVENVIGLCNKIYETGERLQDFLKTVIQSSGSVPIPKKKGTTKCEENSHPD</sequence>
<comment type="caution">
    <text evidence="2">The sequence shown here is derived from an EMBL/GenBank/DDBJ whole genome shotgun (WGS) entry which is preliminary data.</text>
</comment>
<accession>A0A8K0KDS1</accession>
<feature type="region of interest" description="Disordered" evidence="1">
    <location>
        <begin position="115"/>
        <end position="135"/>
    </location>
</feature>
<name>A0A8K0KDS1_LADFU</name>
<reference evidence="2" key="1">
    <citation type="submission" date="2013-04" db="EMBL/GenBank/DDBJ databases">
        <authorList>
            <person name="Qu J."/>
            <person name="Murali S.C."/>
            <person name="Bandaranaike D."/>
            <person name="Bellair M."/>
            <person name="Blankenburg K."/>
            <person name="Chao H."/>
            <person name="Dinh H."/>
            <person name="Doddapaneni H."/>
            <person name="Downs B."/>
            <person name="Dugan-Rocha S."/>
            <person name="Elkadiri S."/>
            <person name="Gnanaolivu R.D."/>
            <person name="Hernandez B."/>
            <person name="Javaid M."/>
            <person name="Jayaseelan J.C."/>
            <person name="Lee S."/>
            <person name="Li M."/>
            <person name="Ming W."/>
            <person name="Munidasa M."/>
            <person name="Muniz J."/>
            <person name="Nguyen L."/>
            <person name="Ongeri F."/>
            <person name="Osuji N."/>
            <person name="Pu L.-L."/>
            <person name="Puazo M."/>
            <person name="Qu C."/>
            <person name="Quiroz J."/>
            <person name="Raj R."/>
            <person name="Weissenberger G."/>
            <person name="Xin Y."/>
            <person name="Zou X."/>
            <person name="Han Y."/>
            <person name="Richards S."/>
            <person name="Worley K."/>
            <person name="Muzny D."/>
            <person name="Gibbs R."/>
        </authorList>
    </citation>
    <scope>NUCLEOTIDE SEQUENCE</scope>
    <source>
        <strain evidence="2">Sampled in the wild</strain>
    </source>
</reference>
<reference evidence="2" key="2">
    <citation type="submission" date="2017-10" db="EMBL/GenBank/DDBJ databases">
        <title>Ladona fulva Genome sequencing and assembly.</title>
        <authorList>
            <person name="Murali S."/>
            <person name="Richards S."/>
            <person name="Bandaranaike D."/>
            <person name="Bellair M."/>
            <person name="Blankenburg K."/>
            <person name="Chao H."/>
            <person name="Dinh H."/>
            <person name="Doddapaneni H."/>
            <person name="Dugan-Rocha S."/>
            <person name="Elkadiri S."/>
            <person name="Gnanaolivu R."/>
            <person name="Hernandez B."/>
            <person name="Skinner E."/>
            <person name="Javaid M."/>
            <person name="Lee S."/>
            <person name="Li M."/>
            <person name="Ming W."/>
            <person name="Munidasa M."/>
            <person name="Muniz J."/>
            <person name="Nguyen L."/>
            <person name="Hughes D."/>
            <person name="Osuji N."/>
            <person name="Pu L.-L."/>
            <person name="Puazo M."/>
            <person name="Qu C."/>
            <person name="Quiroz J."/>
            <person name="Raj R."/>
            <person name="Weissenberger G."/>
            <person name="Xin Y."/>
            <person name="Zou X."/>
            <person name="Han Y."/>
            <person name="Worley K."/>
            <person name="Muzny D."/>
            <person name="Gibbs R."/>
        </authorList>
    </citation>
    <scope>NUCLEOTIDE SEQUENCE</scope>
    <source>
        <strain evidence="2">Sampled in the wild</strain>
    </source>
</reference>
<organism evidence="2 3">
    <name type="scientific">Ladona fulva</name>
    <name type="common">Scarce chaser dragonfly</name>
    <name type="synonym">Libellula fulva</name>
    <dbReference type="NCBI Taxonomy" id="123851"/>
    <lineage>
        <taxon>Eukaryota</taxon>
        <taxon>Metazoa</taxon>
        <taxon>Ecdysozoa</taxon>
        <taxon>Arthropoda</taxon>
        <taxon>Hexapoda</taxon>
        <taxon>Insecta</taxon>
        <taxon>Pterygota</taxon>
        <taxon>Palaeoptera</taxon>
        <taxon>Odonata</taxon>
        <taxon>Epiprocta</taxon>
        <taxon>Anisoptera</taxon>
        <taxon>Libelluloidea</taxon>
        <taxon>Libellulidae</taxon>
        <taxon>Ladona</taxon>
    </lineage>
</organism>
<feature type="compositionally biased region" description="Basic and acidic residues" evidence="1">
    <location>
        <begin position="126"/>
        <end position="135"/>
    </location>
</feature>
<evidence type="ECO:0000313" key="2">
    <source>
        <dbReference type="EMBL" id="KAG8230518.1"/>
    </source>
</evidence>
<keyword evidence="3" id="KW-1185">Reference proteome</keyword>
<protein>
    <submittedName>
        <fullName evidence="2">Uncharacterized protein</fullName>
    </submittedName>
</protein>